<dbReference type="InterPro" id="IPR032675">
    <property type="entry name" value="LRR_dom_sf"/>
</dbReference>
<dbReference type="SUPFAM" id="SSF81383">
    <property type="entry name" value="F-box domain"/>
    <property type="match status" value="1"/>
</dbReference>
<accession>A0ABM0MV29</accession>
<dbReference type="InterPro" id="IPR001810">
    <property type="entry name" value="F-box_dom"/>
</dbReference>
<dbReference type="InterPro" id="IPR006553">
    <property type="entry name" value="Leu-rich_rpt_Cys-con_subtyp"/>
</dbReference>
<feature type="non-terminal residue" evidence="4">
    <location>
        <position position="322"/>
    </location>
</feature>
<feature type="domain" description="F-box" evidence="2">
    <location>
        <begin position="69"/>
        <end position="124"/>
    </location>
</feature>
<dbReference type="PANTHER" id="PTHR13318">
    <property type="entry name" value="PARTNER OF PAIRED, ISOFORM B-RELATED"/>
    <property type="match status" value="1"/>
</dbReference>
<keyword evidence="1" id="KW-0833">Ubl conjugation pathway</keyword>
<dbReference type="InterPro" id="IPR036047">
    <property type="entry name" value="F-box-like_dom_sf"/>
</dbReference>
<evidence type="ECO:0000313" key="3">
    <source>
        <dbReference type="Proteomes" id="UP000694865"/>
    </source>
</evidence>
<dbReference type="SMART" id="SM00367">
    <property type="entry name" value="LRR_CC"/>
    <property type="match status" value="5"/>
</dbReference>
<sequence length="322" mass="37185">IIRLEFNQSHLEYYTELDAIELVGTLIKDHEGTDLDEAYAVHMMKNMQLNEQCDFDDIIHSEFPAGGNNGFFDVLPGEVIQLILTYLDILSLGNVALTCRLFYKHCYDPLQYVELDLQSYWTQVRHYYLDILSLGNVALTCRLFYKHCYDPLQYVELDLQPYWTQFLNEACIKSIADYCPLLQELNLQSCTYLSNDALRHIRRLTHLHTLNLYRSSIGDPTLINILSNLPDLEHLNLGSCVNLTSLDNVVTELCGNWKKLRSLDLWRAKTISHIGLRALANNCPRLAELDLGWCSEINSNTQCFIHLVQNCTELRKLFLTAN</sequence>
<dbReference type="PROSITE" id="PS50181">
    <property type="entry name" value="FBOX"/>
    <property type="match status" value="1"/>
</dbReference>
<dbReference type="CDD" id="cd22117">
    <property type="entry name" value="F-box_FBXL4"/>
    <property type="match status" value="1"/>
</dbReference>
<dbReference type="GeneID" id="102805251"/>
<organism evidence="3 4">
    <name type="scientific">Saccoglossus kowalevskii</name>
    <name type="common">Acorn worm</name>
    <dbReference type="NCBI Taxonomy" id="10224"/>
    <lineage>
        <taxon>Eukaryota</taxon>
        <taxon>Metazoa</taxon>
        <taxon>Hemichordata</taxon>
        <taxon>Enteropneusta</taxon>
        <taxon>Harrimaniidae</taxon>
        <taxon>Saccoglossus</taxon>
    </lineage>
</organism>
<name>A0ABM0MV29_SACKO</name>
<dbReference type="Proteomes" id="UP000694865">
    <property type="component" value="Unplaced"/>
</dbReference>
<feature type="non-terminal residue" evidence="4">
    <location>
        <position position="1"/>
    </location>
</feature>
<dbReference type="Gene3D" id="3.80.10.10">
    <property type="entry name" value="Ribonuclease Inhibitor"/>
    <property type="match status" value="1"/>
</dbReference>
<proteinExistence type="predicted"/>
<evidence type="ECO:0000259" key="2">
    <source>
        <dbReference type="PROSITE" id="PS50181"/>
    </source>
</evidence>
<protein>
    <submittedName>
        <fullName evidence="4">F-box/LRR-repeat protein 4-like</fullName>
    </submittedName>
</protein>
<dbReference type="SUPFAM" id="SSF52047">
    <property type="entry name" value="RNI-like"/>
    <property type="match status" value="1"/>
</dbReference>
<dbReference type="Pfam" id="PF12937">
    <property type="entry name" value="F-box-like"/>
    <property type="match status" value="1"/>
</dbReference>
<evidence type="ECO:0000256" key="1">
    <source>
        <dbReference type="ARBA" id="ARBA00022786"/>
    </source>
</evidence>
<dbReference type="RefSeq" id="XP_006823870.1">
    <property type="nucleotide sequence ID" value="XM_006823807.1"/>
</dbReference>
<reference evidence="4" key="1">
    <citation type="submission" date="2025-08" db="UniProtKB">
        <authorList>
            <consortium name="RefSeq"/>
        </authorList>
    </citation>
    <scope>IDENTIFICATION</scope>
    <source>
        <tissue evidence="4">Testes</tissue>
    </source>
</reference>
<keyword evidence="3" id="KW-1185">Reference proteome</keyword>
<gene>
    <name evidence="4" type="primary">LOC102805251</name>
</gene>
<dbReference type="PANTHER" id="PTHR13318:SF152">
    <property type="entry name" value="F-BOX_LRR-REPEAT PROTEIN 4"/>
    <property type="match status" value="1"/>
</dbReference>
<evidence type="ECO:0000313" key="4">
    <source>
        <dbReference type="RefSeq" id="XP_006823870.1"/>
    </source>
</evidence>